<accession>A0A284RKA5</accession>
<evidence type="ECO:0000313" key="2">
    <source>
        <dbReference type="Proteomes" id="UP000219338"/>
    </source>
</evidence>
<sequence>MTRTSASRRCTVSDIEFDVKESASCASDIFLTPIDSLTSYPSLYFSTSAAVSNLNLNPSPPPLSLWQAADQMALQRRKPQQTISLDCRLPLLMCHGATRTVLTSKQSLTLLLSV</sequence>
<organism evidence="1 2">
    <name type="scientific">Armillaria ostoyae</name>
    <name type="common">Armillaria root rot fungus</name>
    <dbReference type="NCBI Taxonomy" id="47428"/>
    <lineage>
        <taxon>Eukaryota</taxon>
        <taxon>Fungi</taxon>
        <taxon>Dikarya</taxon>
        <taxon>Basidiomycota</taxon>
        <taxon>Agaricomycotina</taxon>
        <taxon>Agaricomycetes</taxon>
        <taxon>Agaricomycetidae</taxon>
        <taxon>Agaricales</taxon>
        <taxon>Marasmiineae</taxon>
        <taxon>Physalacriaceae</taxon>
        <taxon>Armillaria</taxon>
    </lineage>
</organism>
<name>A0A284RKA5_ARMOS</name>
<keyword evidence="2" id="KW-1185">Reference proteome</keyword>
<dbReference type="AlphaFoldDB" id="A0A284RKA5"/>
<protein>
    <submittedName>
        <fullName evidence="1">Uncharacterized protein</fullName>
    </submittedName>
</protein>
<proteinExistence type="predicted"/>
<gene>
    <name evidence="1" type="ORF">ARMOST_12562</name>
</gene>
<evidence type="ECO:0000313" key="1">
    <source>
        <dbReference type="EMBL" id="SJL09186.1"/>
    </source>
</evidence>
<dbReference type="Proteomes" id="UP000219338">
    <property type="component" value="Unassembled WGS sequence"/>
</dbReference>
<dbReference type="OrthoDB" id="10597846at2759"/>
<dbReference type="EMBL" id="FUEG01000010">
    <property type="protein sequence ID" value="SJL09186.1"/>
    <property type="molecule type" value="Genomic_DNA"/>
</dbReference>
<reference evidence="2" key="1">
    <citation type="journal article" date="2017" name="Nat. Ecol. Evol.">
        <title>Genome expansion and lineage-specific genetic innovations in the forest pathogenic fungi Armillaria.</title>
        <authorList>
            <person name="Sipos G."/>
            <person name="Prasanna A.N."/>
            <person name="Walter M.C."/>
            <person name="O'Connor E."/>
            <person name="Balint B."/>
            <person name="Krizsan K."/>
            <person name="Kiss B."/>
            <person name="Hess J."/>
            <person name="Varga T."/>
            <person name="Slot J."/>
            <person name="Riley R."/>
            <person name="Boka B."/>
            <person name="Rigling D."/>
            <person name="Barry K."/>
            <person name="Lee J."/>
            <person name="Mihaltcheva S."/>
            <person name="LaButti K."/>
            <person name="Lipzen A."/>
            <person name="Waldron R."/>
            <person name="Moloney N.M."/>
            <person name="Sperisen C."/>
            <person name="Kredics L."/>
            <person name="Vagvoelgyi C."/>
            <person name="Patrignani A."/>
            <person name="Fitzpatrick D."/>
            <person name="Nagy I."/>
            <person name="Doyle S."/>
            <person name="Anderson J.B."/>
            <person name="Grigoriev I.V."/>
            <person name="Gueldener U."/>
            <person name="Muensterkoetter M."/>
            <person name="Nagy L.G."/>
        </authorList>
    </citation>
    <scope>NUCLEOTIDE SEQUENCE [LARGE SCALE GENOMIC DNA]</scope>
    <source>
        <strain evidence="2">C18/9</strain>
    </source>
</reference>